<name>A0ABD1DJY7_CULPP</name>
<proteinExistence type="predicted"/>
<protein>
    <submittedName>
        <fullName evidence="2">Uncharacterized protein</fullName>
    </submittedName>
</protein>
<keyword evidence="3" id="KW-1185">Reference proteome</keyword>
<feature type="compositionally biased region" description="Basic and acidic residues" evidence="1">
    <location>
        <begin position="50"/>
        <end position="69"/>
    </location>
</feature>
<organism evidence="2 3">
    <name type="scientific">Culex pipiens pipiens</name>
    <name type="common">Northern house mosquito</name>
    <dbReference type="NCBI Taxonomy" id="38569"/>
    <lineage>
        <taxon>Eukaryota</taxon>
        <taxon>Metazoa</taxon>
        <taxon>Ecdysozoa</taxon>
        <taxon>Arthropoda</taxon>
        <taxon>Hexapoda</taxon>
        <taxon>Insecta</taxon>
        <taxon>Pterygota</taxon>
        <taxon>Neoptera</taxon>
        <taxon>Endopterygota</taxon>
        <taxon>Diptera</taxon>
        <taxon>Nematocera</taxon>
        <taxon>Culicoidea</taxon>
        <taxon>Culicidae</taxon>
        <taxon>Culicinae</taxon>
        <taxon>Culicini</taxon>
        <taxon>Culex</taxon>
        <taxon>Culex</taxon>
    </lineage>
</organism>
<reference evidence="2 3" key="1">
    <citation type="submission" date="2024-05" db="EMBL/GenBank/DDBJ databases">
        <title>Culex pipiens pipiens assembly and annotation.</title>
        <authorList>
            <person name="Alout H."/>
            <person name="Durand T."/>
        </authorList>
    </citation>
    <scope>NUCLEOTIDE SEQUENCE [LARGE SCALE GENOMIC DNA]</scope>
    <source>
        <strain evidence="2">HA-2024</strain>
        <tissue evidence="2">Whole body</tissue>
    </source>
</reference>
<feature type="non-terminal residue" evidence="2">
    <location>
        <position position="1"/>
    </location>
</feature>
<comment type="caution">
    <text evidence="2">The sequence shown here is derived from an EMBL/GenBank/DDBJ whole genome shotgun (WGS) entry which is preliminary data.</text>
</comment>
<evidence type="ECO:0000313" key="3">
    <source>
        <dbReference type="Proteomes" id="UP001562425"/>
    </source>
</evidence>
<gene>
    <name evidence="2" type="ORF">pipiens_007778</name>
</gene>
<dbReference type="Proteomes" id="UP001562425">
    <property type="component" value="Unassembled WGS sequence"/>
</dbReference>
<evidence type="ECO:0000313" key="2">
    <source>
        <dbReference type="EMBL" id="KAL1400016.1"/>
    </source>
</evidence>
<dbReference type="AlphaFoldDB" id="A0ABD1DJY7"/>
<sequence>NAKTQPQRNSWKHVCIKFIPIQTLKAVNNLVQSIAGNLQAAGSGTYFSQRNERQKNNHDDDGAKNDRKN</sequence>
<feature type="region of interest" description="Disordered" evidence="1">
    <location>
        <begin position="45"/>
        <end position="69"/>
    </location>
</feature>
<evidence type="ECO:0000256" key="1">
    <source>
        <dbReference type="SAM" id="MobiDB-lite"/>
    </source>
</evidence>
<accession>A0ABD1DJY7</accession>
<dbReference type="EMBL" id="JBEHCU010005382">
    <property type="protein sequence ID" value="KAL1400016.1"/>
    <property type="molecule type" value="Genomic_DNA"/>
</dbReference>